<gene>
    <name evidence="4" type="ORF">G7K_4169-t1</name>
</gene>
<evidence type="ECO:0000313" key="5">
    <source>
        <dbReference type="Proteomes" id="UP000033140"/>
    </source>
</evidence>
<keyword evidence="3" id="KW-0539">Nucleus</keyword>
<dbReference type="SUPFAM" id="SSF50249">
    <property type="entry name" value="Nucleic acid-binding proteins"/>
    <property type="match status" value="1"/>
</dbReference>
<dbReference type="Pfam" id="PF08661">
    <property type="entry name" value="Rep_fac-A_3"/>
    <property type="match status" value="1"/>
</dbReference>
<proteinExistence type="inferred from homology"/>
<dbReference type="Gene3D" id="2.40.50.140">
    <property type="entry name" value="Nucleic acid-binding proteins"/>
    <property type="match status" value="1"/>
</dbReference>
<accession>A0A0E9NJL0</accession>
<comment type="similarity">
    <text evidence="2">Belongs to the replication factor A protein 3 family.</text>
</comment>
<evidence type="ECO:0000256" key="3">
    <source>
        <dbReference type="ARBA" id="ARBA00023242"/>
    </source>
</evidence>
<reference evidence="4 5" key="2">
    <citation type="journal article" date="2014" name="J. Gen. Appl. Microbiol.">
        <title>The early diverging ascomycetous budding yeast Saitoella complicata has three histone deacetylases belonging to the Clr6, Hos2, and Rpd3 lineages.</title>
        <authorList>
            <person name="Nishida H."/>
            <person name="Matsumoto T."/>
            <person name="Kondo S."/>
            <person name="Hamamoto M."/>
            <person name="Yoshikawa H."/>
        </authorList>
    </citation>
    <scope>NUCLEOTIDE SEQUENCE [LARGE SCALE GENOMIC DNA]</scope>
    <source>
        <strain evidence="4 5">NRRL Y-17804</strain>
    </source>
</reference>
<dbReference type="EMBL" id="BACD03000028">
    <property type="protein sequence ID" value="GAO50034.1"/>
    <property type="molecule type" value="Genomic_DNA"/>
</dbReference>
<dbReference type="GO" id="GO:0006260">
    <property type="term" value="P:DNA replication"/>
    <property type="evidence" value="ECO:0007669"/>
    <property type="project" value="InterPro"/>
</dbReference>
<dbReference type="GO" id="GO:0006310">
    <property type="term" value="P:DNA recombination"/>
    <property type="evidence" value="ECO:0007669"/>
    <property type="project" value="InterPro"/>
</dbReference>
<reference evidence="4 5" key="1">
    <citation type="journal article" date="2011" name="J. Gen. Appl. Microbiol.">
        <title>Draft genome sequencing of the enigmatic yeast Saitoella complicata.</title>
        <authorList>
            <person name="Nishida H."/>
            <person name="Hamamoto M."/>
            <person name="Sugiyama J."/>
        </authorList>
    </citation>
    <scope>NUCLEOTIDE SEQUENCE [LARGE SCALE GENOMIC DNA]</scope>
    <source>
        <strain evidence="4 5">NRRL Y-17804</strain>
    </source>
</reference>
<dbReference type="GO" id="GO:0003677">
    <property type="term" value="F:DNA binding"/>
    <property type="evidence" value="ECO:0007669"/>
    <property type="project" value="InterPro"/>
</dbReference>
<keyword evidence="5" id="KW-1185">Reference proteome</keyword>
<dbReference type="STRING" id="698492.A0A0E9NJL0"/>
<dbReference type="OMA" id="ISYHEAA"/>
<dbReference type="Proteomes" id="UP000033140">
    <property type="component" value="Unassembled WGS sequence"/>
</dbReference>
<dbReference type="AlphaFoldDB" id="A0A0E9NJL0"/>
<sequence length="137" mass="14467">MEAPTPRVNASTRSEHVGSSIRIIGKVNSAGGGRAIIDAGGDVEISYHEAATLITPGRFVEILGKVNQDLTVTCLTAIDFGEDLVNSTATSSTREHVCLKSVNVQGGPKHSFDVKDSAVKDRKTIYPCGGKGMPHTF</sequence>
<dbReference type="InterPro" id="IPR013970">
    <property type="entry name" value="Rfa2"/>
</dbReference>
<dbReference type="InterPro" id="IPR012340">
    <property type="entry name" value="NA-bd_OB-fold"/>
</dbReference>
<comment type="caution">
    <text evidence="4">The sequence shown here is derived from an EMBL/GenBank/DDBJ whole genome shotgun (WGS) entry which is preliminary data.</text>
</comment>
<evidence type="ECO:0000313" key="4">
    <source>
        <dbReference type="EMBL" id="GAO50034.1"/>
    </source>
</evidence>
<evidence type="ECO:0000256" key="1">
    <source>
        <dbReference type="ARBA" id="ARBA00004123"/>
    </source>
</evidence>
<dbReference type="GO" id="GO:0006281">
    <property type="term" value="P:DNA repair"/>
    <property type="evidence" value="ECO:0007669"/>
    <property type="project" value="InterPro"/>
</dbReference>
<organism evidence="4 5">
    <name type="scientific">Saitoella complicata (strain BCRC 22490 / CBS 7301 / JCM 7358 / NBRC 10748 / NRRL Y-17804)</name>
    <dbReference type="NCBI Taxonomy" id="698492"/>
    <lineage>
        <taxon>Eukaryota</taxon>
        <taxon>Fungi</taxon>
        <taxon>Dikarya</taxon>
        <taxon>Ascomycota</taxon>
        <taxon>Taphrinomycotina</taxon>
        <taxon>Taphrinomycotina incertae sedis</taxon>
        <taxon>Saitoella</taxon>
    </lineage>
</organism>
<name>A0A0E9NJL0_SAICN</name>
<comment type="subcellular location">
    <subcellularLocation>
        <location evidence="1">Nucleus</location>
    </subcellularLocation>
</comment>
<reference evidence="4 5" key="3">
    <citation type="journal article" date="2015" name="Genome Announc.">
        <title>Draft Genome Sequence of the Archiascomycetous Yeast Saitoella complicata.</title>
        <authorList>
            <person name="Yamauchi K."/>
            <person name="Kondo S."/>
            <person name="Hamamoto M."/>
            <person name="Takahashi Y."/>
            <person name="Ogura Y."/>
            <person name="Hayashi T."/>
            <person name="Nishida H."/>
        </authorList>
    </citation>
    <scope>NUCLEOTIDE SEQUENCE [LARGE SCALE GENOMIC DNA]</scope>
    <source>
        <strain evidence="4 5">NRRL Y-17804</strain>
    </source>
</reference>
<evidence type="ECO:0000256" key="2">
    <source>
        <dbReference type="ARBA" id="ARBA00009761"/>
    </source>
</evidence>
<protein>
    <recommendedName>
        <fullName evidence="6">Replication factor A protein 3</fullName>
    </recommendedName>
</protein>
<evidence type="ECO:0008006" key="6">
    <source>
        <dbReference type="Google" id="ProtNLM"/>
    </source>
</evidence>
<dbReference type="GO" id="GO:0031981">
    <property type="term" value="C:nuclear lumen"/>
    <property type="evidence" value="ECO:0007669"/>
    <property type="project" value="UniProtKB-ARBA"/>
</dbReference>